<dbReference type="AlphaFoldDB" id="A0A0C3C3E6"/>
<accession>A0A0C3C3E6</accession>
<feature type="region of interest" description="Disordered" evidence="1">
    <location>
        <begin position="1"/>
        <end position="29"/>
    </location>
</feature>
<evidence type="ECO:0000313" key="2">
    <source>
        <dbReference type="EMBL" id="KIM38804.1"/>
    </source>
</evidence>
<name>A0A0C3C3E6_HEBCY</name>
<evidence type="ECO:0000313" key="3">
    <source>
        <dbReference type="Proteomes" id="UP000053424"/>
    </source>
</evidence>
<organism evidence="2 3">
    <name type="scientific">Hebeloma cylindrosporum</name>
    <dbReference type="NCBI Taxonomy" id="76867"/>
    <lineage>
        <taxon>Eukaryota</taxon>
        <taxon>Fungi</taxon>
        <taxon>Dikarya</taxon>
        <taxon>Basidiomycota</taxon>
        <taxon>Agaricomycotina</taxon>
        <taxon>Agaricomycetes</taxon>
        <taxon>Agaricomycetidae</taxon>
        <taxon>Agaricales</taxon>
        <taxon>Agaricineae</taxon>
        <taxon>Hymenogastraceae</taxon>
        <taxon>Hebeloma</taxon>
    </lineage>
</organism>
<reference evidence="3" key="2">
    <citation type="submission" date="2015-01" db="EMBL/GenBank/DDBJ databases">
        <title>Evolutionary Origins and Diversification of the Mycorrhizal Mutualists.</title>
        <authorList>
            <consortium name="DOE Joint Genome Institute"/>
            <consortium name="Mycorrhizal Genomics Consortium"/>
            <person name="Kohler A."/>
            <person name="Kuo A."/>
            <person name="Nagy L.G."/>
            <person name="Floudas D."/>
            <person name="Copeland A."/>
            <person name="Barry K.W."/>
            <person name="Cichocki N."/>
            <person name="Veneault-Fourrey C."/>
            <person name="LaButti K."/>
            <person name="Lindquist E.A."/>
            <person name="Lipzen A."/>
            <person name="Lundell T."/>
            <person name="Morin E."/>
            <person name="Murat C."/>
            <person name="Riley R."/>
            <person name="Ohm R."/>
            <person name="Sun H."/>
            <person name="Tunlid A."/>
            <person name="Henrissat B."/>
            <person name="Grigoriev I.V."/>
            <person name="Hibbett D.S."/>
            <person name="Martin F."/>
        </authorList>
    </citation>
    <scope>NUCLEOTIDE SEQUENCE [LARGE SCALE GENOMIC DNA]</scope>
    <source>
        <strain evidence="3">h7</strain>
    </source>
</reference>
<sequence length="616" mass="68533">MESTDKEIEPRNGDMGVSSPRTHLDTTRLFPGPRQAEWDIIYYALALKRRGSPIHSPSPPIEQPIEYRKEGFSIGDVILLDSGGYIDFHFNTCVPADSPFNGRPTDIPEGFCPMSPPLDPANIHEYAAFKGHTVLDGRSVRRYQIQGRVPGTVFDAVAEEMAILTIPEGVISRDVIDVSCFRKYIAANAVAWYKFVNEVGGRCATNGDLRLVVGSDRCSSWSRVATSSVSVHIPHNNTTSTTSCEQFNVGVNAAGTGVLQSDVDGRPVLDPDGVVYKNQSVFLRTLNISVCDEIWSKIAEDFRPYLEPYMNIPHATPFTWRSELMKPHAKFAITEDNDWISVLKPDDPCLPAANEFLSRILEVYNICEEDDVVFLEHKPEVLYRTYLKHDHDLSLTLPLWSPTTVAVGAVGYLSREDGKFITLLNARAPSDSTARGIPPLPALRTKIAPTVHSEKSKKRSVFDLLLGLLNAGRKSDPPQRVTFPLKVAEKAAHIYTGPTRHRRFEADDLPTEWFKSNIEKIIEIHGADHDITTEDLVLITGTLDTRDYALFVSACHREGSVTFEADVNPRIGQPWGVFLPTNSGQFNSKVSRHRGPWETVLVSCLRVASNAIVLSR</sequence>
<keyword evidence="3" id="KW-1185">Reference proteome</keyword>
<dbReference type="Proteomes" id="UP000053424">
    <property type="component" value="Unassembled WGS sequence"/>
</dbReference>
<evidence type="ECO:0000256" key="1">
    <source>
        <dbReference type="SAM" id="MobiDB-lite"/>
    </source>
</evidence>
<dbReference type="OrthoDB" id="1668230at2759"/>
<dbReference type="HOGENOM" id="CLU_432804_0_0_1"/>
<proteinExistence type="predicted"/>
<gene>
    <name evidence="2" type="ORF">M413DRAFT_447515</name>
</gene>
<dbReference type="EMBL" id="KN831788">
    <property type="protein sequence ID" value="KIM38804.1"/>
    <property type="molecule type" value="Genomic_DNA"/>
</dbReference>
<feature type="compositionally biased region" description="Basic and acidic residues" evidence="1">
    <location>
        <begin position="1"/>
        <end position="12"/>
    </location>
</feature>
<reference evidence="2 3" key="1">
    <citation type="submission" date="2014-04" db="EMBL/GenBank/DDBJ databases">
        <authorList>
            <consortium name="DOE Joint Genome Institute"/>
            <person name="Kuo A."/>
            <person name="Gay G."/>
            <person name="Dore J."/>
            <person name="Kohler A."/>
            <person name="Nagy L.G."/>
            <person name="Floudas D."/>
            <person name="Copeland A."/>
            <person name="Barry K.W."/>
            <person name="Cichocki N."/>
            <person name="Veneault-Fourrey C."/>
            <person name="LaButti K."/>
            <person name="Lindquist E.A."/>
            <person name="Lipzen A."/>
            <person name="Lundell T."/>
            <person name="Morin E."/>
            <person name="Murat C."/>
            <person name="Sun H."/>
            <person name="Tunlid A."/>
            <person name="Henrissat B."/>
            <person name="Grigoriev I.V."/>
            <person name="Hibbett D.S."/>
            <person name="Martin F."/>
            <person name="Nordberg H.P."/>
            <person name="Cantor M.N."/>
            <person name="Hua S.X."/>
        </authorList>
    </citation>
    <scope>NUCLEOTIDE SEQUENCE [LARGE SCALE GENOMIC DNA]</scope>
    <source>
        <strain evidence="3">h7</strain>
    </source>
</reference>
<protein>
    <submittedName>
        <fullName evidence="2">Uncharacterized protein</fullName>
    </submittedName>
</protein>